<organism evidence="1 2">
    <name type="scientific">Pseudomonas batumici</name>
    <dbReference type="NCBI Taxonomy" id="226910"/>
    <lineage>
        <taxon>Bacteria</taxon>
        <taxon>Pseudomonadati</taxon>
        <taxon>Pseudomonadota</taxon>
        <taxon>Gammaproteobacteria</taxon>
        <taxon>Pseudomonadales</taxon>
        <taxon>Pseudomonadaceae</taxon>
        <taxon>Pseudomonas</taxon>
    </lineage>
</organism>
<proteinExistence type="predicted"/>
<dbReference type="Proteomes" id="UP000031535">
    <property type="component" value="Unassembled WGS sequence"/>
</dbReference>
<evidence type="ECO:0000313" key="2">
    <source>
        <dbReference type="Proteomes" id="UP000031535"/>
    </source>
</evidence>
<accession>A0A0C2I6X3</accession>
<gene>
    <name evidence="1" type="ORF">UCMB321_5185</name>
</gene>
<dbReference type="EMBL" id="JXDG01000068">
    <property type="protein sequence ID" value="KIH80887.1"/>
    <property type="molecule type" value="Genomic_DNA"/>
</dbReference>
<protein>
    <submittedName>
        <fullName evidence="1">Uncharacterized protein</fullName>
    </submittedName>
</protein>
<evidence type="ECO:0000313" key="1">
    <source>
        <dbReference type="EMBL" id="KIH80887.1"/>
    </source>
</evidence>
<dbReference type="AlphaFoldDB" id="A0A0C2I6X3"/>
<sequence length="68" mass="7741">MQGSRFSHAASWAQVSWKHNRCGGYLHPGVRRRQGELILSAYVRVGLRALVSSRHEQNSPFKPDRGPR</sequence>
<comment type="caution">
    <text evidence="1">The sequence shown here is derived from an EMBL/GenBank/DDBJ whole genome shotgun (WGS) entry which is preliminary data.</text>
</comment>
<keyword evidence="2" id="KW-1185">Reference proteome</keyword>
<name>A0A0C2I6X3_9PSED</name>
<reference evidence="1 2" key="1">
    <citation type="submission" date="2015-01" db="EMBL/GenBank/DDBJ databases">
        <title>Complete genome of Pseudomonas batumici UCM B-321 producer of the batumin antibiotic with strong antistaphilococcal and potential anticancer activity.</title>
        <authorList>
            <person name="Klochko V.V."/>
            <person name="Zelena L.B."/>
            <person name="Elena K.A."/>
            <person name="Reva O.N."/>
        </authorList>
    </citation>
    <scope>NUCLEOTIDE SEQUENCE [LARGE SCALE GENOMIC DNA]</scope>
    <source>
        <strain evidence="1 2">UCM B-321</strain>
    </source>
</reference>
<dbReference type="PATRIC" id="fig|226910.6.peg.5174"/>